<evidence type="ECO:0000256" key="2">
    <source>
        <dbReference type="ARBA" id="ARBA00022723"/>
    </source>
</evidence>
<dbReference type="CDD" id="cd04205">
    <property type="entry name" value="CuRO_2_LCC_like"/>
    <property type="match status" value="1"/>
</dbReference>
<feature type="non-terminal residue" evidence="8">
    <location>
        <position position="1"/>
    </location>
</feature>
<reference evidence="8 9" key="1">
    <citation type="submission" date="2016-07" db="EMBL/GenBank/DDBJ databases">
        <title>Pervasive Adenine N6-methylation of Active Genes in Fungi.</title>
        <authorList>
            <consortium name="DOE Joint Genome Institute"/>
            <person name="Mondo S.J."/>
            <person name="Dannebaum R.O."/>
            <person name="Kuo R.C."/>
            <person name="Labutti K."/>
            <person name="Haridas S."/>
            <person name="Kuo A."/>
            <person name="Salamov A."/>
            <person name="Ahrendt S.R."/>
            <person name="Lipzen A."/>
            <person name="Sullivan W."/>
            <person name="Andreopoulos W.B."/>
            <person name="Clum A."/>
            <person name="Lindquist E."/>
            <person name="Daum C."/>
            <person name="Ramamoorthy G.K."/>
            <person name="Gryganskyi A."/>
            <person name="Culley D."/>
            <person name="Magnuson J.K."/>
            <person name="James T.Y."/>
            <person name="O'Malley M.A."/>
            <person name="Stajich J.E."/>
            <person name="Spatafora J.W."/>
            <person name="Visel A."/>
            <person name="Grigoriev I.V."/>
        </authorList>
    </citation>
    <scope>NUCLEOTIDE SEQUENCE [LARGE SCALE GENOMIC DNA]</scope>
    <source>
        <strain evidence="8 9">NRRL 2496</strain>
    </source>
</reference>
<gene>
    <name evidence="8" type="ORF">BCR43DRAFT_414876</name>
</gene>
<feature type="non-terminal residue" evidence="8">
    <location>
        <position position="562"/>
    </location>
</feature>
<dbReference type="InParanoid" id="A0A1X2HTQ9"/>
<comment type="caution">
    <text evidence="8">The sequence shown here is derived from an EMBL/GenBank/DDBJ whole genome shotgun (WGS) entry which is preliminary data.</text>
</comment>
<organism evidence="8 9">
    <name type="scientific">Syncephalastrum racemosum</name>
    <name type="common">Filamentous fungus</name>
    <dbReference type="NCBI Taxonomy" id="13706"/>
    <lineage>
        <taxon>Eukaryota</taxon>
        <taxon>Fungi</taxon>
        <taxon>Fungi incertae sedis</taxon>
        <taxon>Mucoromycota</taxon>
        <taxon>Mucoromycotina</taxon>
        <taxon>Mucoromycetes</taxon>
        <taxon>Mucorales</taxon>
        <taxon>Syncephalastraceae</taxon>
        <taxon>Syncephalastrum</taxon>
    </lineage>
</organism>
<keyword evidence="9" id="KW-1185">Reference proteome</keyword>
<dbReference type="STRING" id="13706.A0A1X2HTQ9"/>
<accession>A0A1X2HTQ9</accession>
<dbReference type="InterPro" id="IPR011706">
    <property type="entry name" value="Cu-oxidase_C"/>
</dbReference>
<dbReference type="Proteomes" id="UP000242180">
    <property type="component" value="Unassembled WGS sequence"/>
</dbReference>
<dbReference type="PANTHER" id="PTHR11709">
    <property type="entry name" value="MULTI-COPPER OXIDASE"/>
    <property type="match status" value="1"/>
</dbReference>
<dbReference type="InterPro" id="IPR001117">
    <property type="entry name" value="Cu-oxidase_2nd"/>
</dbReference>
<dbReference type="CDD" id="cd04206">
    <property type="entry name" value="CuRO_1_LCC_like"/>
    <property type="match status" value="1"/>
</dbReference>
<dbReference type="OrthoDB" id="2121828at2759"/>
<keyword evidence="4" id="KW-0186">Copper</keyword>
<name>A0A1X2HTQ9_SYNRA</name>
<dbReference type="Pfam" id="PF07731">
    <property type="entry name" value="Cu-oxidase_2"/>
    <property type="match status" value="1"/>
</dbReference>
<dbReference type="GO" id="GO:0005507">
    <property type="term" value="F:copper ion binding"/>
    <property type="evidence" value="ECO:0007669"/>
    <property type="project" value="InterPro"/>
</dbReference>
<dbReference type="CDD" id="cd04207">
    <property type="entry name" value="CuRO_3_LCC_like"/>
    <property type="match status" value="1"/>
</dbReference>
<dbReference type="AlphaFoldDB" id="A0A1X2HTQ9"/>
<dbReference type="Pfam" id="PF00394">
    <property type="entry name" value="Cu-oxidase"/>
    <property type="match status" value="1"/>
</dbReference>
<dbReference type="SUPFAM" id="SSF49503">
    <property type="entry name" value="Cupredoxins"/>
    <property type="match status" value="3"/>
</dbReference>
<evidence type="ECO:0000259" key="5">
    <source>
        <dbReference type="Pfam" id="PF00394"/>
    </source>
</evidence>
<proteinExistence type="inferred from homology"/>
<feature type="domain" description="Plastocyanin-like" evidence="5">
    <location>
        <begin position="160"/>
        <end position="312"/>
    </location>
</feature>
<dbReference type="GO" id="GO:0016491">
    <property type="term" value="F:oxidoreductase activity"/>
    <property type="evidence" value="ECO:0007669"/>
    <property type="project" value="UniProtKB-KW"/>
</dbReference>
<evidence type="ECO:0000256" key="3">
    <source>
        <dbReference type="ARBA" id="ARBA00023002"/>
    </source>
</evidence>
<evidence type="ECO:0000256" key="4">
    <source>
        <dbReference type="ARBA" id="ARBA00023008"/>
    </source>
</evidence>
<evidence type="ECO:0000313" key="9">
    <source>
        <dbReference type="Proteomes" id="UP000242180"/>
    </source>
</evidence>
<keyword evidence="3" id="KW-0560">Oxidoreductase</keyword>
<dbReference type="PANTHER" id="PTHR11709:SF394">
    <property type="entry name" value="FI03373P-RELATED"/>
    <property type="match status" value="1"/>
</dbReference>
<dbReference type="Pfam" id="PF07732">
    <property type="entry name" value="Cu-oxidase_3"/>
    <property type="match status" value="1"/>
</dbReference>
<evidence type="ECO:0000259" key="6">
    <source>
        <dbReference type="Pfam" id="PF07731"/>
    </source>
</evidence>
<dbReference type="EMBL" id="MCGN01000001">
    <property type="protein sequence ID" value="ORZ02498.1"/>
    <property type="molecule type" value="Genomic_DNA"/>
</dbReference>
<dbReference type="Gene3D" id="2.60.40.420">
    <property type="entry name" value="Cupredoxins - blue copper proteins"/>
    <property type="match status" value="3"/>
</dbReference>
<keyword evidence="2" id="KW-0479">Metal-binding</keyword>
<evidence type="ECO:0000259" key="7">
    <source>
        <dbReference type="Pfam" id="PF07732"/>
    </source>
</evidence>
<evidence type="ECO:0000256" key="1">
    <source>
        <dbReference type="ARBA" id="ARBA00010609"/>
    </source>
</evidence>
<dbReference type="InterPro" id="IPR008972">
    <property type="entry name" value="Cupredoxin"/>
</dbReference>
<protein>
    <submittedName>
        <fullName evidence="8">Cupredoxin</fullName>
    </submittedName>
</protein>
<comment type="similarity">
    <text evidence="1">Belongs to the multicopper oxidase family.</text>
</comment>
<evidence type="ECO:0000313" key="8">
    <source>
        <dbReference type="EMBL" id="ORZ02498.1"/>
    </source>
</evidence>
<feature type="domain" description="Plastocyanin-like" evidence="6">
    <location>
        <begin position="421"/>
        <end position="554"/>
    </location>
</feature>
<feature type="domain" description="Plastocyanin-like" evidence="7">
    <location>
        <begin position="34"/>
        <end position="135"/>
    </location>
</feature>
<dbReference type="InterPro" id="IPR045087">
    <property type="entry name" value="Cu-oxidase_fam"/>
</dbReference>
<sequence length="562" mass="63166">LLLLAQAVHAVRRFELTVGLQLLDPDCSGIQIATPVVNGQYPGPALRVLEGEPIEVLVHNALPNATTTIHFHGIGQNGSPEADGVPYFSQQPIQPGGSFLHRFTVHHQVGTFFYHAHVGYQEESVQGPFIVHARNGRSLPGHYPYRRLEEYGVRYDAEEILMLGEWWHQSQDVREDYLLGPNFVFDAGSDSVLMNGRTIYNETTASPTCQYTSIHVQPNKKYRLRVIGGQSFRFFGLRILGHTMTIIEVDGEPVKPYETDFIEIATAQRFSVILDTHNYSAGSRFIMALEYRWRGQGPAYTENGYGYLEYDGDSDEDEDEDDEDAVVTNISDRTALLPPIASIPENIDWIWPNLESINPKAIHLHKQKSADRTLILRAMLYQTPQNTSRYLVNGRPPPDWSSMGMTLLEQMEQVPVQREPEADGYDPQRMTYPIYAGEVVDLVFQNAIAAGDQCIAHPWHTHGHSHVMVATGAGDYIHEIHKDVITFTKPLYKDVSTIYPNVASNDSLGVYEGVGCGWTKVRILADNPGVWATHCHITSHMLQGKMAAIEERPHSRHGRHGH</sequence>
<dbReference type="InterPro" id="IPR011707">
    <property type="entry name" value="Cu-oxidase-like_N"/>
</dbReference>